<evidence type="ECO:0000259" key="1">
    <source>
        <dbReference type="Pfam" id="PF12728"/>
    </source>
</evidence>
<dbReference type="Pfam" id="PF12728">
    <property type="entry name" value="HTH_17"/>
    <property type="match status" value="1"/>
</dbReference>
<dbReference type="AlphaFoldDB" id="A0AAX6BDK2"/>
<protein>
    <recommendedName>
        <fullName evidence="1">Helix-turn-helix domain-containing protein</fullName>
    </recommendedName>
</protein>
<evidence type="ECO:0000313" key="3">
    <source>
        <dbReference type="Proteomes" id="UP001165240"/>
    </source>
</evidence>
<dbReference type="EMBL" id="BSYK01000001">
    <property type="protein sequence ID" value="GMG71779.1"/>
    <property type="molecule type" value="Genomic_DNA"/>
</dbReference>
<comment type="caution">
    <text evidence="2">The sequence shown here is derived from an EMBL/GenBank/DDBJ whole genome shotgun (WGS) entry which is preliminary data.</text>
</comment>
<feature type="domain" description="Helix-turn-helix" evidence="1">
    <location>
        <begin position="45"/>
        <end position="94"/>
    </location>
</feature>
<reference evidence="2" key="1">
    <citation type="journal article" date="2024" name="Appl Microbiol">
        <title>Effect of kuratsuki Bacillus and Priestia on Taste of Sake.</title>
        <authorList>
            <person name="Kobayashi K."/>
            <person name="Nishida H."/>
        </authorList>
    </citation>
    <scope>NUCLEOTIDE SEQUENCE</scope>
    <source>
        <strain evidence="2">B-12</strain>
    </source>
</reference>
<dbReference type="Proteomes" id="UP001165240">
    <property type="component" value="Unassembled WGS sequence"/>
</dbReference>
<name>A0AAX6BDK2_PRIMG</name>
<dbReference type="InterPro" id="IPR041657">
    <property type="entry name" value="HTH_17"/>
</dbReference>
<organism evidence="2 3">
    <name type="scientific">Priestia megaterium</name>
    <name type="common">Bacillus megaterium</name>
    <dbReference type="NCBI Taxonomy" id="1404"/>
    <lineage>
        <taxon>Bacteria</taxon>
        <taxon>Bacillati</taxon>
        <taxon>Bacillota</taxon>
        <taxon>Bacilli</taxon>
        <taxon>Bacillales</taxon>
        <taxon>Bacillaceae</taxon>
        <taxon>Priestia</taxon>
    </lineage>
</organism>
<dbReference type="RefSeq" id="WP_310876266.1">
    <property type="nucleotide sequence ID" value="NZ_BSYK01000001.1"/>
</dbReference>
<evidence type="ECO:0000313" key="2">
    <source>
        <dbReference type="EMBL" id="GMG71779.1"/>
    </source>
</evidence>
<proteinExistence type="predicted"/>
<accession>A0AAX6BDK2</accession>
<sequence length="110" mass="12652">MDNSISVSIDMAPIMERLEYLEQRLTKSLDAATSAHDVWNNCPPLMSVKQTAEFLGISESQVYILTRRQGFPKTKALGGLKITTHMLKIWIERNTEWVEENTDFFSKNIM</sequence>
<gene>
    <name evidence="2" type="ORF">ShirakiTB12_02470</name>
</gene>